<dbReference type="RefSeq" id="WP_006257008.1">
    <property type="nucleotide sequence ID" value="NZ_BCMQ01000006.1"/>
</dbReference>
<dbReference type="SMART" id="SM00342">
    <property type="entry name" value="HTH_ARAC"/>
    <property type="match status" value="1"/>
</dbReference>
<proteinExistence type="predicted"/>
<dbReference type="InterPro" id="IPR018060">
    <property type="entry name" value="HTH_AraC"/>
</dbReference>
<dbReference type="Gene3D" id="1.10.10.60">
    <property type="entry name" value="Homeodomain-like"/>
    <property type="match status" value="1"/>
</dbReference>
<reference evidence="1 2" key="1">
    <citation type="journal article" date="2016" name="J. Zhejiang Univ. Sci. B">
        <title>Antibiotic resistance mechanisms of Myroides sp.</title>
        <authorList>
            <person name="Hu S."/>
            <person name="Yuan S."/>
            <person name="Qu H."/>
            <person name="Jiang T."/>
            <person name="Zhou Y."/>
            <person name="Wang M."/>
            <person name="Ming D."/>
        </authorList>
    </citation>
    <scope>NUCLEOTIDE SEQUENCE [LARGE SCALE GENOMIC DNA]</scope>
    <source>
        <strain evidence="1 2">PR63039</strain>
    </source>
</reference>
<sequence length="341" mass="39681">MQLTTNYIDKISGQQTTKKTEGESIIEYTVNDGDYFLEKTQKVGRYFITYYEFMLNSPITISLSPNSKGILMLFLLEGEQQLSHHLIRKVNKENYMLKIDSSKQETRYISILIPKEIIIKLKQDLLIDFEAEELPSTLKLDDLIKKNKIISPEMKSVITDICSCQRDGSFKQVYLENKIIELLFLQLEYINQDQSKSYISNIDIERMHSARKLLTQNIKHPYTLSTLAKKVGTNEFKLKKYFKELFGSTVFGYLNEHKMNKAKERLQNSDITISELAEDLGYKSQNHFSTVFKKFYGYPPSDVKKVKNINNNSTHTIYLLPLFIIEKLEALELLTLGTFIL</sequence>
<dbReference type="AlphaFoldDB" id="A0A0S7E8J0"/>
<gene>
    <name evidence="1" type="ORF">AS202_09985</name>
</gene>
<dbReference type="InterPro" id="IPR053142">
    <property type="entry name" value="PchR_regulatory_protein"/>
</dbReference>
<dbReference type="PROSITE" id="PS01124">
    <property type="entry name" value="HTH_ARAC_FAMILY_2"/>
    <property type="match status" value="1"/>
</dbReference>
<accession>A0A0S7E8J0</accession>
<dbReference type="eggNOG" id="COG2207">
    <property type="taxonomic scope" value="Bacteria"/>
</dbReference>
<dbReference type="InterPro" id="IPR020449">
    <property type="entry name" value="Tscrpt_reg_AraC-type_HTH"/>
</dbReference>
<dbReference type="PANTHER" id="PTHR47893">
    <property type="entry name" value="REGULATORY PROTEIN PCHR"/>
    <property type="match status" value="1"/>
</dbReference>
<dbReference type="GO" id="GO:0003700">
    <property type="term" value="F:DNA-binding transcription factor activity"/>
    <property type="evidence" value="ECO:0007669"/>
    <property type="project" value="InterPro"/>
</dbReference>
<evidence type="ECO:0000313" key="2">
    <source>
        <dbReference type="Proteomes" id="UP000069030"/>
    </source>
</evidence>
<dbReference type="InterPro" id="IPR009057">
    <property type="entry name" value="Homeodomain-like_sf"/>
</dbReference>
<protein>
    <submittedName>
        <fullName evidence="1">Uncharacterized protein</fullName>
    </submittedName>
</protein>
<dbReference type="KEGG" id="mod:AS202_09985"/>
<dbReference type="SUPFAM" id="SSF46689">
    <property type="entry name" value="Homeodomain-like"/>
    <property type="match status" value="2"/>
</dbReference>
<dbReference type="GO" id="GO:0043565">
    <property type="term" value="F:sequence-specific DNA binding"/>
    <property type="evidence" value="ECO:0007669"/>
    <property type="project" value="InterPro"/>
</dbReference>
<dbReference type="EMBL" id="CP013690">
    <property type="protein sequence ID" value="ALU26458.1"/>
    <property type="molecule type" value="Genomic_DNA"/>
</dbReference>
<dbReference type="PROSITE" id="PS00041">
    <property type="entry name" value="HTH_ARAC_FAMILY_1"/>
    <property type="match status" value="1"/>
</dbReference>
<dbReference type="InterPro" id="IPR018062">
    <property type="entry name" value="HTH_AraC-typ_CS"/>
</dbReference>
<dbReference type="PANTHER" id="PTHR47893:SF1">
    <property type="entry name" value="REGULATORY PROTEIN PCHR"/>
    <property type="match status" value="1"/>
</dbReference>
<dbReference type="PRINTS" id="PR00032">
    <property type="entry name" value="HTHARAC"/>
</dbReference>
<dbReference type="GeneID" id="66975137"/>
<evidence type="ECO:0000313" key="1">
    <source>
        <dbReference type="EMBL" id="ALU26458.1"/>
    </source>
</evidence>
<organism evidence="1 2">
    <name type="scientific">Myroides odoratimimus</name>
    <dbReference type="NCBI Taxonomy" id="76832"/>
    <lineage>
        <taxon>Bacteria</taxon>
        <taxon>Pseudomonadati</taxon>
        <taxon>Bacteroidota</taxon>
        <taxon>Flavobacteriia</taxon>
        <taxon>Flavobacteriales</taxon>
        <taxon>Flavobacteriaceae</taxon>
        <taxon>Myroides</taxon>
    </lineage>
</organism>
<dbReference type="Pfam" id="PF12833">
    <property type="entry name" value="HTH_18"/>
    <property type="match status" value="1"/>
</dbReference>
<dbReference type="Proteomes" id="UP000069030">
    <property type="component" value="Chromosome"/>
</dbReference>
<name>A0A0S7E8J0_9FLAO</name>